<accession>A0ABW9J0T1</accession>
<protein>
    <recommendedName>
        <fullName evidence="3">TonB-dependent receptor</fullName>
    </recommendedName>
</protein>
<reference evidence="1 2" key="1">
    <citation type="submission" date="2024-12" db="EMBL/GenBank/DDBJ databases">
        <title>Forecasting of Potato common scab and diversities of Pathogenic streptomyces spp. in china.</title>
        <authorList>
            <person name="Handique U."/>
            <person name="Wu J."/>
        </authorList>
    </citation>
    <scope>NUCLEOTIDE SEQUENCE [LARGE SCALE GENOMIC DNA]</scope>
    <source>
        <strain evidence="1 2">ZRIMU1585</strain>
    </source>
</reference>
<dbReference type="Proteomes" id="UP001631993">
    <property type="component" value="Unassembled WGS sequence"/>
</dbReference>
<dbReference type="RefSeq" id="WP_409098127.1">
    <property type="nucleotide sequence ID" value="NZ_JBJVNE010000535.1"/>
</dbReference>
<dbReference type="EMBL" id="JBJVNE010000535">
    <property type="protein sequence ID" value="MFM9653887.1"/>
    <property type="molecule type" value="Genomic_DNA"/>
</dbReference>
<evidence type="ECO:0000313" key="2">
    <source>
        <dbReference type="Proteomes" id="UP001631993"/>
    </source>
</evidence>
<name>A0ABW9J0T1_STRGJ</name>
<gene>
    <name evidence="1" type="ORF">ACKI1S_48910</name>
</gene>
<evidence type="ECO:0008006" key="3">
    <source>
        <dbReference type="Google" id="ProtNLM"/>
    </source>
</evidence>
<comment type="caution">
    <text evidence="1">The sequence shown here is derived from an EMBL/GenBank/DDBJ whole genome shotgun (WGS) entry which is preliminary data.</text>
</comment>
<feature type="non-terminal residue" evidence="1">
    <location>
        <position position="85"/>
    </location>
</feature>
<keyword evidence="2" id="KW-1185">Reference proteome</keyword>
<evidence type="ECO:0000313" key="1">
    <source>
        <dbReference type="EMBL" id="MFM9653887.1"/>
    </source>
</evidence>
<organism evidence="1 2">
    <name type="scientific">Streptomyces galilaeus</name>
    <dbReference type="NCBI Taxonomy" id="33899"/>
    <lineage>
        <taxon>Bacteria</taxon>
        <taxon>Bacillati</taxon>
        <taxon>Actinomycetota</taxon>
        <taxon>Actinomycetes</taxon>
        <taxon>Kitasatosporales</taxon>
        <taxon>Streptomycetaceae</taxon>
        <taxon>Streptomyces</taxon>
    </lineage>
</organism>
<feature type="non-terminal residue" evidence="1">
    <location>
        <position position="1"/>
    </location>
</feature>
<sequence>LQVPLDRYNVTALASYEVSPAAEIYARGSYTRSNVTAILAPTATAGFNFTISPDNPFLNAANKALIFGDPGNLNADGTANVGIRR</sequence>
<proteinExistence type="predicted"/>